<dbReference type="PROSITE" id="PS51007">
    <property type="entry name" value="CYTC"/>
    <property type="match status" value="1"/>
</dbReference>
<proteinExistence type="predicted"/>
<dbReference type="PANTHER" id="PTHR35008">
    <property type="entry name" value="BLL4482 PROTEIN-RELATED"/>
    <property type="match status" value="1"/>
</dbReference>
<dbReference type="SUPFAM" id="SSF46626">
    <property type="entry name" value="Cytochrome c"/>
    <property type="match status" value="1"/>
</dbReference>
<evidence type="ECO:0000256" key="1">
    <source>
        <dbReference type="ARBA" id="ARBA00022617"/>
    </source>
</evidence>
<comment type="caution">
    <text evidence="6">The sequence shown here is derived from an EMBL/GenBank/DDBJ whole genome shotgun (WGS) entry which is preliminary data.</text>
</comment>
<dbReference type="Proteomes" id="UP000005566">
    <property type="component" value="Unassembled WGS sequence"/>
</dbReference>
<dbReference type="RefSeq" id="WP_007136890.1">
    <property type="nucleotide sequence ID" value="NZ_AHKF01000010.1"/>
</dbReference>
<protein>
    <submittedName>
        <fullName evidence="6">Copper-containing nitrite reductase</fullName>
        <ecNumber evidence="6">1.7.2.1</ecNumber>
    </submittedName>
</protein>
<keyword evidence="3 4" id="KW-0408">Iron</keyword>
<keyword evidence="6" id="KW-0560">Oxidoreductase</keyword>
<dbReference type="PANTHER" id="PTHR35008:SF8">
    <property type="entry name" value="ALCOHOL DEHYDROGENASE CYTOCHROME C SUBUNIT"/>
    <property type="match status" value="1"/>
</dbReference>
<dbReference type="GO" id="GO:0020037">
    <property type="term" value="F:heme binding"/>
    <property type="evidence" value="ECO:0007669"/>
    <property type="project" value="InterPro"/>
</dbReference>
<dbReference type="InterPro" id="IPR051459">
    <property type="entry name" value="Cytochrome_c-type_DH"/>
</dbReference>
<name>H7FNP2_FLAFP</name>
<evidence type="ECO:0000256" key="3">
    <source>
        <dbReference type="ARBA" id="ARBA00023004"/>
    </source>
</evidence>
<evidence type="ECO:0000256" key="2">
    <source>
        <dbReference type="ARBA" id="ARBA00022723"/>
    </source>
</evidence>
<organism evidence="6 7">
    <name type="scientific">Flavobacterium frigoris (strain PS1)</name>
    <dbReference type="NCBI Taxonomy" id="1086011"/>
    <lineage>
        <taxon>Bacteria</taxon>
        <taxon>Pseudomonadati</taxon>
        <taxon>Bacteroidota</taxon>
        <taxon>Flavobacteriia</taxon>
        <taxon>Flavobacteriales</taxon>
        <taxon>Flavobacteriaceae</taxon>
        <taxon>Flavobacterium</taxon>
    </lineage>
</organism>
<dbReference type="eggNOG" id="COG2010">
    <property type="taxonomic scope" value="Bacteria"/>
</dbReference>
<dbReference type="Gene3D" id="1.10.760.10">
    <property type="entry name" value="Cytochrome c-like domain"/>
    <property type="match status" value="1"/>
</dbReference>
<sequence>MLTSKLILGFAISLSSAFYFSNTIQAFTLHKESDYLAVAKVDQEKTALEKSIANGKEVYADFCMQCHLASGKGDSKNFPTLDGSDWLSKKNTQSIHAIKFGQSGEIVVNGKKFNSTMPSIGLSNQEVADVMNYIRNSWSNKNPKIISLEQVEAVKQ</sequence>
<evidence type="ECO:0000259" key="5">
    <source>
        <dbReference type="PROSITE" id="PS51007"/>
    </source>
</evidence>
<dbReference type="InterPro" id="IPR036909">
    <property type="entry name" value="Cyt_c-like_dom_sf"/>
</dbReference>
<dbReference type="EMBL" id="AHKF01000010">
    <property type="protein sequence ID" value="EIA10031.1"/>
    <property type="molecule type" value="Genomic_DNA"/>
</dbReference>
<feature type="domain" description="Cytochrome c" evidence="5">
    <location>
        <begin position="50"/>
        <end position="138"/>
    </location>
</feature>
<dbReference type="Pfam" id="PF00034">
    <property type="entry name" value="Cytochrom_C"/>
    <property type="match status" value="1"/>
</dbReference>
<reference evidence="6 7" key="1">
    <citation type="journal article" date="2014" name="Acta Crystallogr. D">
        <title>Structure-based characterization and antifreeze properties of a hyperactive ice-binding protein from the Antarctic bacterium Flavobacterium frigoris PS1.</title>
        <authorList>
            <person name="Do H."/>
            <person name="Kim S.J."/>
            <person name="Kim H.J."/>
            <person name="Lee J.H."/>
        </authorList>
    </citation>
    <scope>NUCLEOTIDE SEQUENCE [LARGE SCALE GENOMIC DNA]</scope>
    <source>
        <strain evidence="6 7">PS1</strain>
    </source>
</reference>
<dbReference type="PATRIC" id="fig|1086011.3.peg.700"/>
<gene>
    <name evidence="6" type="ORF">HJ01_00713</name>
</gene>
<evidence type="ECO:0000256" key="4">
    <source>
        <dbReference type="PROSITE-ProRule" id="PRU00433"/>
    </source>
</evidence>
<dbReference type="GO" id="GO:0009055">
    <property type="term" value="F:electron transfer activity"/>
    <property type="evidence" value="ECO:0007669"/>
    <property type="project" value="InterPro"/>
</dbReference>
<keyword evidence="2 4" id="KW-0479">Metal-binding</keyword>
<dbReference type="GO" id="GO:0046872">
    <property type="term" value="F:metal ion binding"/>
    <property type="evidence" value="ECO:0007669"/>
    <property type="project" value="UniProtKB-KW"/>
</dbReference>
<accession>H7FNP2</accession>
<dbReference type="AlphaFoldDB" id="H7FNP2"/>
<evidence type="ECO:0000313" key="7">
    <source>
        <dbReference type="Proteomes" id="UP000005566"/>
    </source>
</evidence>
<keyword evidence="7" id="KW-1185">Reference proteome</keyword>
<dbReference type="STRING" id="1086011.HJ01_00713"/>
<dbReference type="EC" id="1.7.2.1" evidence="6"/>
<dbReference type="OrthoDB" id="9811395at2"/>
<dbReference type="GO" id="GO:0050421">
    <property type="term" value="F:nitrite reductase (NO-forming) activity"/>
    <property type="evidence" value="ECO:0007669"/>
    <property type="project" value="UniProtKB-EC"/>
</dbReference>
<evidence type="ECO:0000313" key="6">
    <source>
        <dbReference type="EMBL" id="EIA10031.1"/>
    </source>
</evidence>
<dbReference type="InterPro" id="IPR009056">
    <property type="entry name" value="Cyt_c-like_dom"/>
</dbReference>
<keyword evidence="1 4" id="KW-0349">Heme</keyword>